<dbReference type="PANTHER" id="PTHR34386:SF1">
    <property type="entry name" value="GLUTAREDOXIN-LIKE PROTEIN NRDH"/>
    <property type="match status" value="1"/>
</dbReference>
<organism evidence="2 3">
    <name type="scientific">Nocardia huaxiensis</name>
    <dbReference type="NCBI Taxonomy" id="2755382"/>
    <lineage>
        <taxon>Bacteria</taxon>
        <taxon>Bacillati</taxon>
        <taxon>Actinomycetota</taxon>
        <taxon>Actinomycetes</taxon>
        <taxon>Mycobacteriales</taxon>
        <taxon>Nocardiaceae</taxon>
        <taxon>Nocardia</taxon>
    </lineage>
</organism>
<dbReference type="PROSITE" id="PS51354">
    <property type="entry name" value="GLUTAREDOXIN_2"/>
    <property type="match status" value="1"/>
</dbReference>
<dbReference type="GO" id="GO:0009055">
    <property type="term" value="F:electron transfer activity"/>
    <property type="evidence" value="ECO:0007669"/>
    <property type="project" value="TreeGrafter"/>
</dbReference>
<dbReference type="InterPro" id="IPR036249">
    <property type="entry name" value="Thioredoxin-like_sf"/>
</dbReference>
<dbReference type="InterPro" id="IPR051548">
    <property type="entry name" value="Grx-like_ET"/>
</dbReference>
<dbReference type="Pfam" id="PF00462">
    <property type="entry name" value="Glutaredoxin"/>
    <property type="match status" value="1"/>
</dbReference>
<evidence type="ECO:0000313" key="3">
    <source>
        <dbReference type="Proteomes" id="UP000515512"/>
    </source>
</evidence>
<protein>
    <submittedName>
        <fullName evidence="2">Glutaredoxin family protein</fullName>
    </submittedName>
</protein>
<dbReference type="PANTHER" id="PTHR34386">
    <property type="entry name" value="GLUTAREDOXIN"/>
    <property type="match status" value="1"/>
</dbReference>
<dbReference type="KEGG" id="nhu:H0264_03820"/>
<reference evidence="2 3" key="1">
    <citation type="submission" date="2020-07" db="EMBL/GenBank/DDBJ databases">
        <authorList>
            <person name="Zhuang K."/>
            <person name="Ran Y."/>
        </authorList>
    </citation>
    <scope>NUCLEOTIDE SEQUENCE [LARGE SCALE GENOMIC DNA]</scope>
    <source>
        <strain evidence="2 3">WCH-YHL-001</strain>
    </source>
</reference>
<evidence type="ECO:0000259" key="1">
    <source>
        <dbReference type="Pfam" id="PF00462"/>
    </source>
</evidence>
<dbReference type="Proteomes" id="UP000515512">
    <property type="component" value="Chromosome"/>
</dbReference>
<accession>A0A7D6Z515</accession>
<dbReference type="AlphaFoldDB" id="A0A7D6Z515"/>
<dbReference type="EMBL" id="CP059399">
    <property type="protein sequence ID" value="QLY31484.1"/>
    <property type="molecule type" value="Genomic_DNA"/>
</dbReference>
<sequence length="78" mass="8676">MDDIVLYGADWCGDCRRAKVWLRENNVAFTEIDVEHDEVARERAIEISGRKNIPVIVLPDGTVLVEPTNAQLAAALGR</sequence>
<proteinExistence type="predicted"/>
<evidence type="ECO:0000313" key="2">
    <source>
        <dbReference type="EMBL" id="QLY31484.1"/>
    </source>
</evidence>
<gene>
    <name evidence="2" type="ORF">H0264_03820</name>
</gene>
<dbReference type="Gene3D" id="3.40.30.10">
    <property type="entry name" value="Glutaredoxin"/>
    <property type="match status" value="1"/>
</dbReference>
<dbReference type="InterPro" id="IPR002109">
    <property type="entry name" value="Glutaredoxin"/>
</dbReference>
<dbReference type="SUPFAM" id="SSF52833">
    <property type="entry name" value="Thioredoxin-like"/>
    <property type="match status" value="1"/>
</dbReference>
<dbReference type="CDD" id="cd02976">
    <property type="entry name" value="NrdH"/>
    <property type="match status" value="1"/>
</dbReference>
<feature type="domain" description="Glutaredoxin" evidence="1">
    <location>
        <begin position="4"/>
        <end position="58"/>
    </location>
</feature>
<dbReference type="RefSeq" id="WP_181582676.1">
    <property type="nucleotide sequence ID" value="NZ_CP059399.1"/>
</dbReference>
<dbReference type="GO" id="GO:0045454">
    <property type="term" value="P:cell redox homeostasis"/>
    <property type="evidence" value="ECO:0007669"/>
    <property type="project" value="TreeGrafter"/>
</dbReference>
<keyword evidence="3" id="KW-1185">Reference proteome</keyword>
<name>A0A7D6Z515_9NOCA</name>